<feature type="region of interest" description="Disordered" evidence="1">
    <location>
        <begin position="79"/>
        <end position="100"/>
    </location>
</feature>
<evidence type="ECO:0000256" key="1">
    <source>
        <dbReference type="SAM" id="MobiDB-lite"/>
    </source>
</evidence>
<dbReference type="Proteomes" id="UP000663868">
    <property type="component" value="Unassembled WGS sequence"/>
</dbReference>
<gene>
    <name evidence="2" type="ORF">KXQ929_LOCUS10442</name>
</gene>
<feature type="compositionally biased region" description="Basic and acidic residues" evidence="1">
    <location>
        <begin position="79"/>
        <end position="92"/>
    </location>
</feature>
<proteinExistence type="predicted"/>
<dbReference type="AlphaFoldDB" id="A0A818U4U5"/>
<protein>
    <submittedName>
        <fullName evidence="2">Uncharacterized protein</fullName>
    </submittedName>
</protein>
<evidence type="ECO:0000313" key="3">
    <source>
        <dbReference type="Proteomes" id="UP000663868"/>
    </source>
</evidence>
<accession>A0A818U4U5</accession>
<evidence type="ECO:0000313" key="2">
    <source>
        <dbReference type="EMBL" id="CAF3692304.1"/>
    </source>
</evidence>
<dbReference type="EMBL" id="CAJOBB010000495">
    <property type="protein sequence ID" value="CAF3692304.1"/>
    <property type="molecule type" value="Genomic_DNA"/>
</dbReference>
<comment type="caution">
    <text evidence="2">The sequence shown here is derived from an EMBL/GenBank/DDBJ whole genome shotgun (WGS) entry which is preliminary data.</text>
</comment>
<reference evidence="2" key="1">
    <citation type="submission" date="2021-02" db="EMBL/GenBank/DDBJ databases">
        <authorList>
            <person name="Nowell W R."/>
        </authorList>
    </citation>
    <scope>NUCLEOTIDE SEQUENCE</scope>
</reference>
<name>A0A818U4U5_9BILA</name>
<sequence length="270" mass="31102">MVSSATVTFADAKKEINLKECENAADIRREVFQKFNINDGLGSNYILKYINPVTNTECPLDDTVLGNIKSNQIDMKVSYKNDETDKTQTKSNDDDEQHSNYGNFVEKHQSMEICSKIKKTQLITPARLEQLVEKIGKQAMENIDGDAFRVEFPLEQCSKDELISLFDRYLIRKSMPMPVKQLIKEKYLALLYNEHYETEVSTTFTKQTGYFSSKELLVMVSIKSWTQNHHLICVIAYGELKLPRQYIGGSSSRQYESILQRFCIEASKED</sequence>
<organism evidence="2 3">
    <name type="scientific">Adineta steineri</name>
    <dbReference type="NCBI Taxonomy" id="433720"/>
    <lineage>
        <taxon>Eukaryota</taxon>
        <taxon>Metazoa</taxon>
        <taxon>Spiralia</taxon>
        <taxon>Gnathifera</taxon>
        <taxon>Rotifera</taxon>
        <taxon>Eurotatoria</taxon>
        <taxon>Bdelloidea</taxon>
        <taxon>Adinetida</taxon>
        <taxon>Adinetidae</taxon>
        <taxon>Adineta</taxon>
    </lineage>
</organism>